<proteinExistence type="inferred from homology"/>
<keyword evidence="11" id="KW-0564">Palmitate</keyword>
<gene>
    <name evidence="18" type="ORF">B4V02_04145</name>
</gene>
<keyword evidence="7" id="KW-0479">Metal-binding</keyword>
<feature type="domain" description="Fe/B12 periplasmic-binding" evidence="17">
    <location>
        <begin position="64"/>
        <end position="319"/>
    </location>
</feature>
<dbReference type="GO" id="GO:0071281">
    <property type="term" value="P:cellular response to iron ion"/>
    <property type="evidence" value="ECO:0007669"/>
    <property type="project" value="TreeGrafter"/>
</dbReference>
<keyword evidence="12" id="KW-0449">Lipoprotein</keyword>
<dbReference type="InterPro" id="IPR002491">
    <property type="entry name" value="ABC_transptr_periplasmic_BD"/>
</dbReference>
<keyword evidence="19" id="KW-1185">Reference proteome</keyword>
<dbReference type="Gene3D" id="3.40.50.1980">
    <property type="entry name" value="Nitrogenase molybdenum iron protein domain"/>
    <property type="match status" value="2"/>
</dbReference>
<evidence type="ECO:0000256" key="4">
    <source>
        <dbReference type="ARBA" id="ARBA00022448"/>
    </source>
</evidence>
<dbReference type="FunFam" id="3.40.50.1980:FF:000022">
    <property type="entry name" value="Heme ABC transporter substrate-binding protein IsdE"/>
    <property type="match status" value="1"/>
</dbReference>
<feature type="region of interest" description="Disordered" evidence="15">
    <location>
        <begin position="35"/>
        <end position="60"/>
    </location>
</feature>
<evidence type="ECO:0000256" key="13">
    <source>
        <dbReference type="ARBA" id="ARBA00031148"/>
    </source>
</evidence>
<dbReference type="AlphaFoldDB" id="A0A222WIY0"/>
<organism evidence="18 19">
    <name type="scientific">Paenibacillus kribbensis</name>
    <dbReference type="NCBI Taxonomy" id="172713"/>
    <lineage>
        <taxon>Bacteria</taxon>
        <taxon>Bacillati</taxon>
        <taxon>Bacillota</taxon>
        <taxon>Bacilli</taxon>
        <taxon>Bacillales</taxon>
        <taxon>Paenibacillaceae</taxon>
        <taxon>Paenibacillus</taxon>
    </lineage>
</organism>
<dbReference type="PROSITE" id="PS50983">
    <property type="entry name" value="FE_B12_PBP"/>
    <property type="match status" value="1"/>
</dbReference>
<dbReference type="STRING" id="172713.GCA_001705305_05621"/>
<dbReference type="PROSITE" id="PS51257">
    <property type="entry name" value="PROKAR_LIPOPROTEIN"/>
    <property type="match status" value="1"/>
</dbReference>
<evidence type="ECO:0000256" key="5">
    <source>
        <dbReference type="ARBA" id="ARBA00022475"/>
    </source>
</evidence>
<evidence type="ECO:0000256" key="14">
    <source>
        <dbReference type="ARBA" id="ARBA00031463"/>
    </source>
</evidence>
<evidence type="ECO:0000256" key="9">
    <source>
        <dbReference type="ARBA" id="ARBA00023004"/>
    </source>
</evidence>
<dbReference type="GO" id="GO:0016020">
    <property type="term" value="C:membrane"/>
    <property type="evidence" value="ECO:0007669"/>
    <property type="project" value="InterPro"/>
</dbReference>
<accession>A0A222WIY0</accession>
<evidence type="ECO:0000256" key="2">
    <source>
        <dbReference type="ARBA" id="ARBA00008814"/>
    </source>
</evidence>
<comment type="cofactor">
    <cofactor evidence="1">
        <name>heme b</name>
        <dbReference type="ChEBI" id="CHEBI:60344"/>
    </cofactor>
</comment>
<dbReference type="OrthoDB" id="66025at2"/>
<dbReference type="NCBIfam" id="TIGR03659">
    <property type="entry name" value="IsdE"/>
    <property type="match status" value="1"/>
</dbReference>
<evidence type="ECO:0000259" key="17">
    <source>
        <dbReference type="PROSITE" id="PS50983"/>
    </source>
</evidence>
<evidence type="ECO:0000256" key="3">
    <source>
        <dbReference type="ARBA" id="ARBA00015862"/>
    </source>
</evidence>
<evidence type="ECO:0000256" key="11">
    <source>
        <dbReference type="ARBA" id="ARBA00023139"/>
    </source>
</evidence>
<evidence type="ECO:0000256" key="8">
    <source>
        <dbReference type="ARBA" id="ARBA00022729"/>
    </source>
</evidence>
<dbReference type="EMBL" id="CP020028">
    <property type="protein sequence ID" value="ASR45948.1"/>
    <property type="molecule type" value="Genomic_DNA"/>
</dbReference>
<dbReference type="GO" id="GO:0046872">
    <property type="term" value="F:metal ion binding"/>
    <property type="evidence" value="ECO:0007669"/>
    <property type="project" value="UniProtKB-KW"/>
</dbReference>
<dbReference type="GO" id="GO:0020037">
    <property type="term" value="F:heme binding"/>
    <property type="evidence" value="ECO:0007669"/>
    <property type="project" value="InterPro"/>
</dbReference>
<dbReference type="InterPro" id="IPR050902">
    <property type="entry name" value="ABC_Transporter_SBP"/>
</dbReference>
<keyword evidence="9" id="KW-0408">Iron</keyword>
<comment type="similarity">
    <text evidence="2">Belongs to the bacterial solute-binding protein 8 family.</text>
</comment>
<evidence type="ECO:0000256" key="12">
    <source>
        <dbReference type="ARBA" id="ARBA00023288"/>
    </source>
</evidence>
<keyword evidence="6" id="KW-0349">Heme</keyword>
<evidence type="ECO:0000256" key="15">
    <source>
        <dbReference type="SAM" id="MobiDB-lite"/>
    </source>
</evidence>
<evidence type="ECO:0000313" key="19">
    <source>
        <dbReference type="Proteomes" id="UP000214666"/>
    </source>
</evidence>
<name>A0A222WIY0_9BACL</name>
<dbReference type="KEGG" id="pkb:B4V02_04145"/>
<reference evidence="18 19" key="1">
    <citation type="submission" date="2017-03" db="EMBL/GenBank/DDBJ databases">
        <title>Complete genome sequence of Paenibacillus Kribbensis producing bioflocculants.</title>
        <authorList>
            <person name="Lee H.-G."/>
            <person name="Oh H.-M."/>
        </authorList>
    </citation>
    <scope>NUCLEOTIDE SEQUENCE [LARGE SCALE GENOMIC DNA]</scope>
    <source>
        <strain evidence="18 19">AM49</strain>
    </source>
</reference>
<evidence type="ECO:0000256" key="10">
    <source>
        <dbReference type="ARBA" id="ARBA00023136"/>
    </source>
</evidence>
<dbReference type="InterPro" id="IPR019957">
    <property type="entry name" value="ABC_transptr_haem-bd_IsdE"/>
</dbReference>
<dbReference type="SUPFAM" id="SSF53807">
    <property type="entry name" value="Helical backbone' metal receptor"/>
    <property type="match status" value="1"/>
</dbReference>
<dbReference type="PANTHER" id="PTHR30535:SF36">
    <property type="entry name" value="HIGH-AFFINITY HEME UPTAKE SYSTEM PROTEIN ISDE"/>
    <property type="match status" value="1"/>
</dbReference>
<evidence type="ECO:0000256" key="16">
    <source>
        <dbReference type="SAM" id="SignalP"/>
    </source>
</evidence>
<keyword evidence="4" id="KW-0813">Transport</keyword>
<feature type="chain" id="PRO_5013393233" description="High-affinity heme uptake system protein IsdE" evidence="16">
    <location>
        <begin position="36"/>
        <end position="319"/>
    </location>
</feature>
<keyword evidence="10" id="KW-0472">Membrane</keyword>
<dbReference type="PANTHER" id="PTHR30535">
    <property type="entry name" value="VITAMIN B12-BINDING PROTEIN"/>
    <property type="match status" value="1"/>
</dbReference>
<protein>
    <recommendedName>
        <fullName evidence="3">High-affinity heme uptake system protein IsdE</fullName>
    </recommendedName>
    <alternativeName>
        <fullName evidence="14">Iron-regulated surface determinant protein E</fullName>
    </alternativeName>
    <alternativeName>
        <fullName evidence="13">Staphylococcal iron-regulated protein F</fullName>
    </alternativeName>
</protein>
<feature type="compositionally biased region" description="Polar residues" evidence="15">
    <location>
        <begin position="36"/>
        <end position="48"/>
    </location>
</feature>
<dbReference type="Proteomes" id="UP000214666">
    <property type="component" value="Chromosome"/>
</dbReference>
<dbReference type="Pfam" id="PF01497">
    <property type="entry name" value="Peripla_BP_2"/>
    <property type="match status" value="1"/>
</dbReference>
<evidence type="ECO:0000256" key="7">
    <source>
        <dbReference type="ARBA" id="ARBA00022723"/>
    </source>
</evidence>
<dbReference type="RefSeq" id="WP_094153853.1">
    <property type="nucleotide sequence ID" value="NZ_CP020028.1"/>
</dbReference>
<keyword evidence="5" id="KW-1003">Cell membrane</keyword>
<sequence length="319" mass="34787">MKRYTAFTQGKSFYFYMLVSIVILLLAGCSGGAEAEQNSSAGSKSPATSEAAGKSSDDKVQTPRIVATTVAITEITDALGLDLAGKPTSTKMLPDRYKDVPDVGNPMSPDMEKVMSLKPTDILSVTTLQYDLEPKFKDLNINAEFLNFESLANMQKEIQKLGDRFDKAAKAKEINGTLDAKVAKVKQQIQGKKSPKVLILLGVPGSYLVATEHSYIGDLVKIAGGTNVVQDQKVEYIAHNTEALQQSNPDIILRAAHGMPDEVVKMFDEEFKTNDIWKHFNAVKNGHVYDLPETLFGTTGNLAASSALDELVKMMYPSN</sequence>
<dbReference type="GO" id="GO:0015886">
    <property type="term" value="P:heme transport"/>
    <property type="evidence" value="ECO:0007669"/>
    <property type="project" value="InterPro"/>
</dbReference>
<evidence type="ECO:0000256" key="6">
    <source>
        <dbReference type="ARBA" id="ARBA00022617"/>
    </source>
</evidence>
<keyword evidence="8 16" id="KW-0732">Signal</keyword>
<evidence type="ECO:0000313" key="18">
    <source>
        <dbReference type="EMBL" id="ASR45948.1"/>
    </source>
</evidence>
<feature type="signal peptide" evidence="16">
    <location>
        <begin position="1"/>
        <end position="35"/>
    </location>
</feature>
<evidence type="ECO:0000256" key="1">
    <source>
        <dbReference type="ARBA" id="ARBA00001970"/>
    </source>
</evidence>